<keyword evidence="2" id="KW-0378">Hydrolase</keyword>
<dbReference type="GO" id="GO:0008422">
    <property type="term" value="F:beta-glucosidase activity"/>
    <property type="evidence" value="ECO:0007669"/>
    <property type="project" value="TreeGrafter"/>
</dbReference>
<dbReference type="InterPro" id="IPR033132">
    <property type="entry name" value="GH_1_N_CS"/>
</dbReference>
<dbReference type="AlphaFoldDB" id="A0A4Y1RLL5"/>
<dbReference type="PROSITE" id="PS00653">
    <property type="entry name" value="GLYCOSYL_HYDROL_F1_2"/>
    <property type="match status" value="2"/>
</dbReference>
<comment type="similarity">
    <text evidence="1">Belongs to the glycosyl hydrolase 1 family.</text>
</comment>
<dbReference type="SUPFAM" id="SSF51445">
    <property type="entry name" value="(Trans)glycosidases"/>
    <property type="match status" value="2"/>
</dbReference>
<evidence type="ECO:0000256" key="1">
    <source>
        <dbReference type="ARBA" id="ARBA00010838"/>
    </source>
</evidence>
<dbReference type="InterPro" id="IPR001360">
    <property type="entry name" value="Glyco_hydro_1"/>
</dbReference>
<gene>
    <name evidence="4" type="ORF">Prudu_016577</name>
</gene>
<protein>
    <submittedName>
        <fullName evidence="4">Beta glucosidase 12</fullName>
    </submittedName>
</protein>
<evidence type="ECO:0000256" key="2">
    <source>
        <dbReference type="ARBA" id="ARBA00022801"/>
    </source>
</evidence>
<dbReference type="PANTHER" id="PTHR10353">
    <property type="entry name" value="GLYCOSYL HYDROLASE"/>
    <property type="match status" value="1"/>
</dbReference>
<dbReference type="Gene3D" id="3.20.20.80">
    <property type="entry name" value="Glycosidases"/>
    <property type="match status" value="2"/>
</dbReference>
<dbReference type="PRINTS" id="PR00131">
    <property type="entry name" value="GLHYDRLASE1"/>
</dbReference>
<evidence type="ECO:0000313" key="4">
    <source>
        <dbReference type="EMBL" id="BBH05242.1"/>
    </source>
</evidence>
<proteinExistence type="inferred from homology"/>
<dbReference type="Pfam" id="PF00232">
    <property type="entry name" value="Glyco_hydro_1"/>
    <property type="match status" value="2"/>
</dbReference>
<dbReference type="InterPro" id="IPR017853">
    <property type="entry name" value="GH"/>
</dbReference>
<accession>A0A4Y1RLL5</accession>
<keyword evidence="3" id="KW-0326">Glycosidase</keyword>
<name>A0A4Y1RLL5_PRUDU</name>
<dbReference type="EMBL" id="AP019302">
    <property type="protein sequence ID" value="BBH05242.1"/>
    <property type="molecule type" value="Genomic_DNA"/>
</dbReference>
<dbReference type="GO" id="GO:0005975">
    <property type="term" value="P:carbohydrate metabolic process"/>
    <property type="evidence" value="ECO:0007669"/>
    <property type="project" value="InterPro"/>
</dbReference>
<reference evidence="4" key="1">
    <citation type="journal article" date="2019" name="Science">
        <title>Mutation of a bHLH transcription factor allowed almond domestication.</title>
        <authorList>
            <person name="Sanchez-Perez R."/>
            <person name="Pavan S."/>
            <person name="Mazzeo R."/>
            <person name="Moldovan C."/>
            <person name="Aiese Cigliano R."/>
            <person name="Del Cueto J."/>
            <person name="Ricciardi F."/>
            <person name="Lotti C."/>
            <person name="Ricciardi L."/>
            <person name="Dicenta F."/>
            <person name="Lopez-Marques R.L."/>
            <person name="Lindberg Moller B."/>
        </authorList>
    </citation>
    <scope>NUCLEOTIDE SEQUENCE</scope>
</reference>
<organism evidence="4">
    <name type="scientific">Prunus dulcis</name>
    <name type="common">Almond</name>
    <name type="synonym">Amygdalus dulcis</name>
    <dbReference type="NCBI Taxonomy" id="3755"/>
    <lineage>
        <taxon>Eukaryota</taxon>
        <taxon>Viridiplantae</taxon>
        <taxon>Streptophyta</taxon>
        <taxon>Embryophyta</taxon>
        <taxon>Tracheophyta</taxon>
        <taxon>Spermatophyta</taxon>
        <taxon>Magnoliopsida</taxon>
        <taxon>eudicotyledons</taxon>
        <taxon>Gunneridae</taxon>
        <taxon>Pentapetalae</taxon>
        <taxon>rosids</taxon>
        <taxon>fabids</taxon>
        <taxon>Rosales</taxon>
        <taxon>Rosaceae</taxon>
        <taxon>Amygdaloideae</taxon>
        <taxon>Amygdaleae</taxon>
        <taxon>Prunus</taxon>
    </lineage>
</organism>
<dbReference type="FunFam" id="3.20.20.80:FF:000020">
    <property type="entry name" value="Beta-glucosidase 12"/>
    <property type="match status" value="2"/>
</dbReference>
<dbReference type="PANTHER" id="PTHR10353:SF137">
    <property type="entry name" value="MYROSINASE 3-RELATED"/>
    <property type="match status" value="1"/>
</dbReference>
<evidence type="ECO:0000256" key="3">
    <source>
        <dbReference type="ARBA" id="ARBA00023295"/>
    </source>
</evidence>
<sequence>MKHASQSQLILIKIITNKKKPQVMAMQLRSFLLGVLLLIGFAFTNSKADIRAPPTHFDTASLNRSSFPEGFIFGVGSGSYQYEGAANEGGRGPSIWIPSPTNIQINDSSNGDIAVDQYHRYKEDVGIMKNMGWDAYRFSISWSRLLPNGKLSGGVNKEGIKYYNNLINELLRNGESNAICDTLSLGLPQTLEDEYGGFLSPHIVNHFQDYAELCYKEFGDRVKHWSTQNEPYTFSNFGYAIGSHAPGRCSTWQQLNCTGGDSSTEPYLVTHHLLLAHAAAVKLYKNKYQASQNGVIGITLVSHWFEPLSEEKKIKMQHYELWILCSDGKFVEPLTSGDYPQSMRSLVGSRLPKFTKEQSKLLIGSFDFLGLNYYAGYYASDAPQNNSVYASYTTDAGVNLSSERNGVPIGASEWLNVYPQGIQDLLLYTKKSVDEFNDPKLSLAEALNDTHRIDYYNRHLHYVQSSIDNGVKVKGFFPWTLLDNFEWSSGYSVRFGITYVDYNDRLKRHPKLSAHWFKSVLLLIGFAFTNSKADIRAPPTHFDTASLNRSSFPEGFIFGVGSGSYQYEGAANEGGRGPSIWDTFTHKYPEKINDSSNGDIAVDQYHRYKEDVGIMKNMGWDAYRFSISWSRLLPNGKLSGGVNKEGIKYYNNLINELLRNGLTPFVTLFHWDLPQTLEDEYGGFLSPHIVNDFQDYAELCYKEFGDRVKHWSTLNEPYTFSNFGYAIGSHAPGRCSTWQQLNCTGGDSSTEPYLVTHHLLLAHAAAVKLYKNKYQASQNGVIGITLVSHWFEPLSEEKENKNAALRALDFMFGWQVFVEPLTSGDYPQSMRSLVGSRLPKFTKEQSKLLIGSFDFLGLNYYAGYYASDAPQNNSVYASYTTDAGVNLSSERNGVPIGSKGASEWLNVYPQGIQDLLLYTKKSVDEFNDPKLSLAEALNDTHRIDYYNRHLHYVQSSIDNGVKVKGFFPWTLLDNFEWSSGYSVRFGITYVDYNDRLKRHPKLSAHWFKSFLKPY</sequence>